<feature type="transmembrane region" description="Helical" evidence="6">
    <location>
        <begin position="9"/>
        <end position="27"/>
    </location>
</feature>
<evidence type="ECO:0000256" key="2">
    <source>
        <dbReference type="ARBA" id="ARBA00023136"/>
    </source>
</evidence>
<evidence type="ECO:0000256" key="4">
    <source>
        <dbReference type="PROSITE-ProRule" id="PRU00473"/>
    </source>
</evidence>
<evidence type="ECO:0000313" key="9">
    <source>
        <dbReference type="Proteomes" id="UP000770785"/>
    </source>
</evidence>
<dbReference type="CDD" id="cd07185">
    <property type="entry name" value="OmpA_C-like"/>
    <property type="match status" value="1"/>
</dbReference>
<dbReference type="RefSeq" id="WP_168036558.1">
    <property type="nucleotide sequence ID" value="NZ_JAATJH010000002.1"/>
</dbReference>
<evidence type="ECO:0000313" key="8">
    <source>
        <dbReference type="EMBL" id="NJC25777.1"/>
    </source>
</evidence>
<keyword evidence="6" id="KW-1133">Transmembrane helix</keyword>
<evidence type="ECO:0000256" key="5">
    <source>
        <dbReference type="SAM" id="MobiDB-lite"/>
    </source>
</evidence>
<evidence type="ECO:0000256" key="1">
    <source>
        <dbReference type="ARBA" id="ARBA00004442"/>
    </source>
</evidence>
<dbReference type="PANTHER" id="PTHR30329">
    <property type="entry name" value="STATOR ELEMENT OF FLAGELLAR MOTOR COMPLEX"/>
    <property type="match status" value="1"/>
</dbReference>
<keyword evidence="3" id="KW-0998">Cell outer membrane</keyword>
<evidence type="ECO:0000256" key="6">
    <source>
        <dbReference type="SAM" id="Phobius"/>
    </source>
</evidence>
<dbReference type="InterPro" id="IPR036737">
    <property type="entry name" value="OmpA-like_sf"/>
</dbReference>
<dbReference type="InterPro" id="IPR006664">
    <property type="entry name" value="OMP_bac"/>
</dbReference>
<protein>
    <submittedName>
        <fullName evidence="8">Outer membrane protein OmpA-like peptidoglycan-associated protein</fullName>
    </submittedName>
</protein>
<dbReference type="PANTHER" id="PTHR30329:SF21">
    <property type="entry name" value="LIPOPROTEIN YIAD-RELATED"/>
    <property type="match status" value="1"/>
</dbReference>
<dbReference type="Gene3D" id="3.30.1330.60">
    <property type="entry name" value="OmpA-like domain"/>
    <property type="match status" value="1"/>
</dbReference>
<keyword evidence="9" id="KW-1185">Reference proteome</keyword>
<reference evidence="8 9" key="1">
    <citation type="submission" date="2020-03" db="EMBL/GenBank/DDBJ databases">
        <title>Genomic Encyclopedia of Type Strains, Phase IV (KMG-IV): sequencing the most valuable type-strain genomes for metagenomic binning, comparative biology and taxonomic classification.</title>
        <authorList>
            <person name="Goeker M."/>
        </authorList>
    </citation>
    <scope>NUCLEOTIDE SEQUENCE [LARGE SCALE GENOMIC DNA]</scope>
    <source>
        <strain evidence="8 9">DSM 105096</strain>
    </source>
</reference>
<dbReference type="Pfam" id="PF00691">
    <property type="entry name" value="OmpA"/>
    <property type="match status" value="1"/>
</dbReference>
<feature type="region of interest" description="Disordered" evidence="5">
    <location>
        <begin position="564"/>
        <end position="583"/>
    </location>
</feature>
<dbReference type="PRINTS" id="PR01021">
    <property type="entry name" value="OMPADOMAIN"/>
</dbReference>
<dbReference type="InterPro" id="IPR006665">
    <property type="entry name" value="OmpA-like"/>
</dbReference>
<dbReference type="PROSITE" id="PS51123">
    <property type="entry name" value="OMPA_2"/>
    <property type="match status" value="1"/>
</dbReference>
<proteinExistence type="predicted"/>
<keyword evidence="6" id="KW-0812">Transmembrane</keyword>
<dbReference type="InterPro" id="IPR050330">
    <property type="entry name" value="Bact_OuterMem_StrucFunc"/>
</dbReference>
<keyword evidence="2 4" id="KW-0472">Membrane</keyword>
<dbReference type="Proteomes" id="UP000770785">
    <property type="component" value="Unassembled WGS sequence"/>
</dbReference>
<accession>A0ABX0X9B9</accession>
<dbReference type="EMBL" id="JAATJH010000002">
    <property type="protein sequence ID" value="NJC25777.1"/>
    <property type="molecule type" value="Genomic_DNA"/>
</dbReference>
<comment type="caution">
    <text evidence="8">The sequence shown here is derived from an EMBL/GenBank/DDBJ whole genome shotgun (WGS) entry which is preliminary data.</text>
</comment>
<gene>
    <name evidence="8" type="ORF">GGR27_001276</name>
</gene>
<feature type="domain" description="OmpA-like" evidence="7">
    <location>
        <begin position="479"/>
        <end position="595"/>
    </location>
</feature>
<evidence type="ECO:0000256" key="3">
    <source>
        <dbReference type="ARBA" id="ARBA00023237"/>
    </source>
</evidence>
<evidence type="ECO:0000259" key="7">
    <source>
        <dbReference type="PROSITE" id="PS51123"/>
    </source>
</evidence>
<comment type="subcellular location">
    <subcellularLocation>
        <location evidence="1">Cell outer membrane</location>
    </subcellularLocation>
</comment>
<name>A0ABX0X9B9_9BACT</name>
<dbReference type="SUPFAM" id="SSF103088">
    <property type="entry name" value="OmpA-like"/>
    <property type="match status" value="1"/>
</dbReference>
<sequence>MKLTTLSKLLITFLIVGVVGFLLWQFSPDVQIEESQQLDGINVDGSDVNNITNADKLPLAGTQRSSKVRDLPLTRMAAYAWNAQSGIIGANGGPFTTEGSMMEANNVNLEIIRQDWLSELRNLQMKFVQEFDAGEANPDQGVFAIMMMGDGAPYYISSVQQALNDKYGEDKYHVQVVGAVGLSYGEDKLIGPPKWKMDPQSMRGALISTVIGDGDWVTTVNYAFANGIPVNPDPTTYDPEAVNFYASANDDYIESAKELIKSVNEGWTIPLKEIKDGKLTGRTVNKTIDGCATWTPGDKMVFDAIDGYTDIVSTKEFNNQMATTVIAVKEWCEENPEIVSNILKASYTSSNQMKLFDDWRRRAAEAVTTTYEMEDADYWYDMFQGQKGEKGGISYNMGGSRVFNLADARQYYGMEDGVNRYKAVYDQVSYYLKELNPAGFNQNVKRIIPYDEAVNLDYVKAVRDIEAGEAYTTDYSGKARSVLAEGEWNINFGSGRATLGPGASDVLDQIFNLLIQAEDAKLEMVGFTDNVGNPDNNFILSQNRAQAVQTYMIQKGIPASRFQKVEGKGEASPVADNSTSQGRAKNRRVVVTLLN</sequence>
<organism evidence="8 9">
    <name type="scientific">Neolewinella antarctica</name>
    <dbReference type="NCBI Taxonomy" id="442734"/>
    <lineage>
        <taxon>Bacteria</taxon>
        <taxon>Pseudomonadati</taxon>
        <taxon>Bacteroidota</taxon>
        <taxon>Saprospiria</taxon>
        <taxon>Saprospirales</taxon>
        <taxon>Lewinellaceae</taxon>
        <taxon>Neolewinella</taxon>
    </lineage>
</organism>